<dbReference type="InterPro" id="IPR015655">
    <property type="entry name" value="PP2C"/>
</dbReference>
<dbReference type="GO" id="GO:0004672">
    <property type="term" value="F:protein kinase activity"/>
    <property type="evidence" value="ECO:0007669"/>
    <property type="project" value="InterPro"/>
</dbReference>
<proteinExistence type="predicted"/>
<dbReference type="AlphaFoldDB" id="A0AAD3XYC4"/>
<dbReference type="InterPro" id="IPR000719">
    <property type="entry name" value="Prot_kinase_dom"/>
</dbReference>
<dbReference type="SUPFAM" id="SSF81606">
    <property type="entry name" value="PP2C-like"/>
    <property type="match status" value="1"/>
</dbReference>
<dbReference type="GO" id="GO:0004722">
    <property type="term" value="F:protein serine/threonine phosphatase activity"/>
    <property type="evidence" value="ECO:0007669"/>
    <property type="project" value="InterPro"/>
</dbReference>
<gene>
    <name evidence="4" type="ORF">Nepgr_022706</name>
</gene>
<dbReference type="SMART" id="SM00332">
    <property type="entry name" value="PP2Cc"/>
    <property type="match status" value="1"/>
</dbReference>
<dbReference type="InterPro" id="IPR001932">
    <property type="entry name" value="PPM-type_phosphatase-like_dom"/>
</dbReference>
<dbReference type="InterPro" id="IPR036457">
    <property type="entry name" value="PPM-type-like_dom_sf"/>
</dbReference>
<keyword evidence="1" id="KW-0472">Membrane</keyword>
<dbReference type="Pfam" id="PF00069">
    <property type="entry name" value="Pkinase"/>
    <property type="match status" value="1"/>
</dbReference>
<comment type="caution">
    <text evidence="4">The sequence shown here is derived from an EMBL/GenBank/DDBJ whole genome shotgun (WGS) entry which is preliminary data.</text>
</comment>
<evidence type="ECO:0000259" key="2">
    <source>
        <dbReference type="PROSITE" id="PS50011"/>
    </source>
</evidence>
<dbReference type="Pfam" id="PF00481">
    <property type="entry name" value="PP2C"/>
    <property type="match status" value="2"/>
</dbReference>
<dbReference type="Gene3D" id="3.60.40.10">
    <property type="entry name" value="PPM-type phosphatase domain"/>
    <property type="match status" value="1"/>
</dbReference>
<protein>
    <recommendedName>
        <fullName evidence="6">Protein-serine/threonine phosphatase</fullName>
    </recommendedName>
</protein>
<dbReference type="CDD" id="cd00143">
    <property type="entry name" value="PP2Cc"/>
    <property type="match status" value="1"/>
</dbReference>
<evidence type="ECO:0000313" key="5">
    <source>
        <dbReference type="Proteomes" id="UP001279734"/>
    </source>
</evidence>
<reference evidence="4" key="1">
    <citation type="submission" date="2023-05" db="EMBL/GenBank/DDBJ databases">
        <title>Nepenthes gracilis genome sequencing.</title>
        <authorList>
            <person name="Fukushima K."/>
        </authorList>
    </citation>
    <scope>NUCLEOTIDE SEQUENCE</scope>
    <source>
        <strain evidence="4">SING2019-196</strain>
    </source>
</reference>
<sequence length="1106" mass="124625">MVQNFKHQDVSIIQLHMLAFCFLLSMIFSSCGESSTCLTVYKQGGAPAVFQSPKCPSWKLPTYSSQIRTSKCQSAILQGRRRSQEDRTLCALDVLIPFPGTTGLAEVMVGIAAIFDGHNGAEASDMASKLLLEYLVLHTYFLLDAALSSVLKKSTGRLPSHVDEKFSFQLLKDEGWVRRLFDHGRFKLIWPEVFDGSFHLEILKESLLRTIGDIDATFSKEAYKYNLDSGTTATVILIVDGQILVANLGDSKALLCSEKYQSPMEAKATFLRLYRQKRSDGAVLRLKDCDNQKMMISNGLAHLYVKELTRDHHPDRDDEKLRVEMAGGYVFEWGGVPRVNGQLAVSRAIGDVSFKRYGVTSDPEVTDWQPLTVNDSYLIAASDGVFEKLDTQDICDLLWEVQNEDPIRSQISSVCSYSLADCIVHTAFEKGSTDNLAAVVVPLRTTGVSNSLLNGRCSGGGDIDCLSSGLQKIMGQSADEVSSTTAQLQHAHPIVAKFDRLLVEEKHGRFGCFYLAENLKESENHMFLGVEDEKHANKLPHALPGSLDLSCGGSLNLYSEKDMCFNFGMAFDGHKDQCIYQEGFASFLGLLESIPLHNTGPNFESFEHGKPEMRYKLRRRFDRGAYGEVWLAFHWNCSQYNDSSNWSQKNTSSSTCCSNINSYDENSGMTSPRHDSDGGSPEDNSFILKRIMVERGTAVYLSGLREKYFGEIFLNASTSLDGFLASTMATSLIHESSSNLYDLLEMDESAAEAAQNIGNFEHTFLHRNRTSEVVYEEGLNHIARYVESFESQSKEIWLVFKHEGRSLSKLMYTAEKVETHADEGQTERVVHAHLLRPSEWWHWLKTTNAGQEEMRSLLWQLLMALKSCHDRNITHRDIKPENMLVCIEDQETGTCLNENPVGDAKHVKKMRIIDFGSAVDDFTIRNLYGSMGPSRAEQTYEYTPPEALLNSSWYRGPTSRTLKYDLWSVGVVILELVLGSPDVFQISSISQALLDKHIEGWNEDLKELAYRLRSFMEMCILIPGHPSRLHRYRAANNQARVSPASWKCSEEFFSNLIKSRDPLKIGFPNVWAMRLVRQLLLWDPDDRLSVDDALQHPYFQLPLQSS</sequence>
<dbReference type="SMART" id="SM00220">
    <property type="entry name" value="S_TKc"/>
    <property type="match status" value="1"/>
</dbReference>
<dbReference type="InterPro" id="IPR008271">
    <property type="entry name" value="Ser/Thr_kinase_AS"/>
</dbReference>
<dbReference type="PROSITE" id="PS50011">
    <property type="entry name" value="PROTEIN_KINASE_DOM"/>
    <property type="match status" value="1"/>
</dbReference>
<keyword evidence="1" id="KW-1133">Transmembrane helix</keyword>
<dbReference type="GO" id="GO:0005524">
    <property type="term" value="F:ATP binding"/>
    <property type="evidence" value="ECO:0007669"/>
    <property type="project" value="InterPro"/>
</dbReference>
<organism evidence="4 5">
    <name type="scientific">Nepenthes gracilis</name>
    <name type="common">Slender pitcher plant</name>
    <dbReference type="NCBI Taxonomy" id="150966"/>
    <lineage>
        <taxon>Eukaryota</taxon>
        <taxon>Viridiplantae</taxon>
        <taxon>Streptophyta</taxon>
        <taxon>Embryophyta</taxon>
        <taxon>Tracheophyta</taxon>
        <taxon>Spermatophyta</taxon>
        <taxon>Magnoliopsida</taxon>
        <taxon>eudicotyledons</taxon>
        <taxon>Gunneridae</taxon>
        <taxon>Pentapetalae</taxon>
        <taxon>Caryophyllales</taxon>
        <taxon>Nepenthaceae</taxon>
        <taxon>Nepenthes</taxon>
    </lineage>
</organism>
<keyword evidence="1" id="KW-0812">Transmembrane</keyword>
<feature type="domain" description="PPM-type phosphatase" evidence="3">
    <location>
        <begin position="71"/>
        <end position="443"/>
    </location>
</feature>
<feature type="transmembrane region" description="Helical" evidence="1">
    <location>
        <begin position="12"/>
        <end position="29"/>
    </location>
</feature>
<dbReference type="PROSITE" id="PS51746">
    <property type="entry name" value="PPM_2"/>
    <property type="match status" value="1"/>
</dbReference>
<dbReference type="Gene3D" id="1.10.510.10">
    <property type="entry name" value="Transferase(Phosphotransferase) domain 1"/>
    <property type="match status" value="1"/>
</dbReference>
<name>A0AAD3XYC4_NEPGR</name>
<evidence type="ECO:0000259" key="3">
    <source>
        <dbReference type="PROSITE" id="PS51746"/>
    </source>
</evidence>
<dbReference type="PROSITE" id="PS00108">
    <property type="entry name" value="PROTEIN_KINASE_ST"/>
    <property type="match status" value="1"/>
</dbReference>
<dbReference type="EMBL" id="BSYO01000022">
    <property type="protein sequence ID" value="GMH20864.1"/>
    <property type="molecule type" value="Genomic_DNA"/>
</dbReference>
<dbReference type="SUPFAM" id="SSF56112">
    <property type="entry name" value="Protein kinase-like (PK-like)"/>
    <property type="match status" value="1"/>
</dbReference>
<dbReference type="PROSITE" id="PS51257">
    <property type="entry name" value="PROKAR_LIPOPROTEIN"/>
    <property type="match status" value="1"/>
</dbReference>
<dbReference type="PANTHER" id="PTHR47992">
    <property type="entry name" value="PROTEIN PHOSPHATASE"/>
    <property type="match status" value="1"/>
</dbReference>
<evidence type="ECO:0008006" key="6">
    <source>
        <dbReference type="Google" id="ProtNLM"/>
    </source>
</evidence>
<evidence type="ECO:0000256" key="1">
    <source>
        <dbReference type="SAM" id="Phobius"/>
    </source>
</evidence>
<feature type="domain" description="Protein kinase" evidence="2">
    <location>
        <begin position="615"/>
        <end position="1099"/>
    </location>
</feature>
<evidence type="ECO:0000313" key="4">
    <source>
        <dbReference type="EMBL" id="GMH20864.1"/>
    </source>
</evidence>
<dbReference type="Proteomes" id="UP001279734">
    <property type="component" value="Unassembled WGS sequence"/>
</dbReference>
<keyword evidence="5" id="KW-1185">Reference proteome</keyword>
<accession>A0AAD3XYC4</accession>
<dbReference type="InterPro" id="IPR011009">
    <property type="entry name" value="Kinase-like_dom_sf"/>
</dbReference>